<dbReference type="PaxDb" id="523849-OCC_14045"/>
<dbReference type="RefSeq" id="WP_020953719.1">
    <property type="nucleotide sequence ID" value="NC_022084.1"/>
</dbReference>
<dbReference type="GeneID" id="55636247"/>
<protein>
    <submittedName>
        <fullName evidence="1">Uncharacterized protein</fullName>
    </submittedName>
</protein>
<proteinExistence type="predicted"/>
<dbReference type="Proteomes" id="UP000015502">
    <property type="component" value="Chromosome"/>
</dbReference>
<name>S5ZIE8_THELN</name>
<gene>
    <name evidence="1" type="ORF">OCC_14045</name>
</gene>
<sequence length="46" mass="5129">MHIVRSTSRDSGKCKLLRSTGGKKLDEYCIYGELVKIAVKMLGITE</sequence>
<reference evidence="1 2" key="1">
    <citation type="journal article" date="2012" name="J. Bacteriol.">
        <title>Genome sequence of the model hyperthermophilic archaeon Thermococcus litoralis NS-C.</title>
        <authorList>
            <person name="Gardner A.F."/>
            <person name="Kumar S."/>
            <person name="Perler F.B."/>
        </authorList>
    </citation>
    <scope>NUCLEOTIDE SEQUENCE [LARGE SCALE GENOMIC DNA]</scope>
    <source>
        <strain evidence="2">ATCC 51850 / DSM 5473 / JCM 8560 / NS-C</strain>
    </source>
</reference>
<keyword evidence="2" id="KW-1185">Reference proteome</keyword>
<dbReference type="HOGENOM" id="CLU_3178788_0_0_2"/>
<dbReference type="AlphaFoldDB" id="S5ZIE8"/>
<organism evidence="1 2">
    <name type="scientific">Thermococcus litoralis (strain ATCC 51850 / DSM 5473 / JCM 8560 / NS-C)</name>
    <dbReference type="NCBI Taxonomy" id="523849"/>
    <lineage>
        <taxon>Archaea</taxon>
        <taxon>Methanobacteriati</taxon>
        <taxon>Methanobacteriota</taxon>
        <taxon>Thermococci</taxon>
        <taxon>Thermococcales</taxon>
        <taxon>Thermococcaceae</taxon>
        <taxon>Thermococcus</taxon>
    </lineage>
</organism>
<evidence type="ECO:0000313" key="1">
    <source>
        <dbReference type="EMBL" id="AGT34291.1"/>
    </source>
</evidence>
<dbReference type="EMBL" id="CP006670">
    <property type="protein sequence ID" value="AGT34291.1"/>
    <property type="molecule type" value="Genomic_DNA"/>
</dbReference>
<dbReference type="KEGG" id="tlt:OCC_14045"/>
<accession>S5ZIE8</accession>
<evidence type="ECO:0000313" key="2">
    <source>
        <dbReference type="Proteomes" id="UP000015502"/>
    </source>
</evidence>